<name>A0ABM1VXA4_APLCA</name>
<evidence type="ECO:0000313" key="8">
    <source>
        <dbReference type="RefSeq" id="XP_005103750.1"/>
    </source>
</evidence>
<dbReference type="RefSeq" id="XP_005103750.1">
    <property type="nucleotide sequence ID" value="XM_005103693.3"/>
</dbReference>
<comment type="subcellular location">
    <subcellularLocation>
        <location evidence="1">Nucleus</location>
    </subcellularLocation>
</comment>
<dbReference type="SUPFAM" id="SSF82704">
    <property type="entry name" value="AlbA-like"/>
    <property type="match status" value="1"/>
</dbReference>
<evidence type="ECO:0000256" key="2">
    <source>
        <dbReference type="ARBA" id="ARBA00008018"/>
    </source>
</evidence>
<feature type="region of interest" description="Disordered" evidence="4">
    <location>
        <begin position="144"/>
        <end position="196"/>
    </location>
</feature>
<dbReference type="InterPro" id="IPR002775">
    <property type="entry name" value="DNA/RNA-bd_Alba-like"/>
</dbReference>
<dbReference type="InterPro" id="IPR051958">
    <property type="entry name" value="Alba-like_NAB"/>
</dbReference>
<evidence type="ECO:0000313" key="7">
    <source>
        <dbReference type="RefSeq" id="XP_005103749.1"/>
    </source>
</evidence>
<dbReference type="PANTHER" id="PTHR13516:SF4">
    <property type="entry name" value="FI09323P"/>
    <property type="match status" value="1"/>
</dbReference>
<dbReference type="GeneID" id="101848987"/>
<evidence type="ECO:0000313" key="9">
    <source>
        <dbReference type="RefSeq" id="XP_035827047.1"/>
    </source>
</evidence>
<dbReference type="PANTHER" id="PTHR13516">
    <property type="entry name" value="RIBONUCLEASE P SUBUNIT P25"/>
    <property type="match status" value="1"/>
</dbReference>
<evidence type="ECO:0000256" key="4">
    <source>
        <dbReference type="SAM" id="MobiDB-lite"/>
    </source>
</evidence>
<sequence>MENYTKGETKKEYDPPRLFLEGAVEMKVTGGSKIRNLMGFAMSSMGDKSVRHMTWNGTGNAINKTISCVEIMKRKVKGLHQITQIGYMRVEDFWEPSIEGLDTLKVNTNIPAISILLSKDPLDSNDPSYQAPGATDVVWAGTSKRRHQFHSHKNKLAAVRDVKSAASRPKRAKGDRRDGKKSSGKKKDDGKTMETS</sequence>
<dbReference type="RefSeq" id="XP_035827047.1">
    <property type="nucleotide sequence ID" value="XM_035971154.1"/>
</dbReference>
<feature type="compositionally biased region" description="Basic residues" evidence="4">
    <location>
        <begin position="144"/>
        <end position="155"/>
    </location>
</feature>
<gene>
    <name evidence="7 8 9" type="primary">LOC101848987</name>
</gene>
<evidence type="ECO:0000259" key="5">
    <source>
        <dbReference type="Pfam" id="PF01918"/>
    </source>
</evidence>
<dbReference type="Gene3D" id="3.30.110.20">
    <property type="entry name" value="Alba-like domain"/>
    <property type="match status" value="1"/>
</dbReference>
<organism evidence="6 9">
    <name type="scientific">Aplysia californica</name>
    <name type="common">California sea hare</name>
    <dbReference type="NCBI Taxonomy" id="6500"/>
    <lineage>
        <taxon>Eukaryota</taxon>
        <taxon>Metazoa</taxon>
        <taxon>Spiralia</taxon>
        <taxon>Lophotrochozoa</taxon>
        <taxon>Mollusca</taxon>
        <taxon>Gastropoda</taxon>
        <taxon>Heterobranchia</taxon>
        <taxon>Euthyneura</taxon>
        <taxon>Tectipleura</taxon>
        <taxon>Aplysiida</taxon>
        <taxon>Aplysioidea</taxon>
        <taxon>Aplysiidae</taxon>
        <taxon>Aplysia</taxon>
    </lineage>
</organism>
<dbReference type="RefSeq" id="XP_005103749.1">
    <property type="nucleotide sequence ID" value="XM_005103692.3"/>
</dbReference>
<dbReference type="Proteomes" id="UP000694888">
    <property type="component" value="Unplaced"/>
</dbReference>
<reference evidence="7 8" key="1">
    <citation type="submission" date="2025-05" db="UniProtKB">
        <authorList>
            <consortium name="RefSeq"/>
        </authorList>
    </citation>
    <scope>IDENTIFICATION</scope>
</reference>
<evidence type="ECO:0000256" key="3">
    <source>
        <dbReference type="ARBA" id="ARBA00023242"/>
    </source>
</evidence>
<comment type="similarity">
    <text evidence="2">Belongs to the histone-like Alba family.</text>
</comment>
<dbReference type="InterPro" id="IPR036882">
    <property type="entry name" value="Alba-like_dom_sf"/>
</dbReference>
<dbReference type="Pfam" id="PF01918">
    <property type="entry name" value="Alba"/>
    <property type="match status" value="1"/>
</dbReference>
<keyword evidence="6" id="KW-1185">Reference proteome</keyword>
<evidence type="ECO:0000256" key="1">
    <source>
        <dbReference type="ARBA" id="ARBA00004123"/>
    </source>
</evidence>
<feature type="compositionally biased region" description="Basic and acidic residues" evidence="4">
    <location>
        <begin position="175"/>
        <end position="196"/>
    </location>
</feature>
<protein>
    <submittedName>
        <fullName evidence="7 8">Ribonuclease P protein subunit p25-like protein</fullName>
    </submittedName>
</protein>
<proteinExistence type="inferred from homology"/>
<evidence type="ECO:0000313" key="6">
    <source>
        <dbReference type="Proteomes" id="UP000694888"/>
    </source>
</evidence>
<keyword evidence="3" id="KW-0539">Nucleus</keyword>
<feature type="domain" description="DNA/RNA-binding protein Alba-like" evidence="5">
    <location>
        <begin position="25"/>
        <end position="87"/>
    </location>
</feature>
<accession>A0ABM1VXA4</accession>